<keyword evidence="7" id="KW-0862">Zinc</keyword>
<reference evidence="9" key="1">
    <citation type="submission" date="2014-07" db="EMBL/GenBank/DDBJ databases">
        <authorList>
            <person name="Martin A.A"/>
            <person name="De Silva N."/>
        </authorList>
    </citation>
    <scope>NUCLEOTIDE SEQUENCE</scope>
</reference>
<evidence type="ECO:0000256" key="6">
    <source>
        <dbReference type="ARBA" id="ARBA00022723"/>
    </source>
</evidence>
<dbReference type="Pfam" id="PF05033">
    <property type="entry name" value="Pre-SET"/>
    <property type="match status" value="1"/>
</dbReference>
<reference evidence="10" key="2">
    <citation type="submission" date="2015-08" db="UniProtKB">
        <authorList>
            <consortium name="WormBaseParasite"/>
        </authorList>
    </citation>
    <scope>IDENTIFICATION</scope>
</reference>
<name>A0A0K0FYN2_STRVS</name>
<evidence type="ECO:0000256" key="3">
    <source>
        <dbReference type="ARBA" id="ARBA00022603"/>
    </source>
</evidence>
<dbReference type="GO" id="GO:0032259">
    <property type="term" value="P:methylation"/>
    <property type="evidence" value="ECO:0007669"/>
    <property type="project" value="UniProtKB-KW"/>
</dbReference>
<dbReference type="Gene3D" id="2.170.270.10">
    <property type="entry name" value="SET domain"/>
    <property type="match status" value="1"/>
</dbReference>
<evidence type="ECO:0000256" key="1">
    <source>
        <dbReference type="ARBA" id="ARBA00004286"/>
    </source>
</evidence>
<dbReference type="PANTHER" id="PTHR46223:SF3">
    <property type="entry name" value="HISTONE-LYSINE N-METHYLTRANSFERASE SET-23"/>
    <property type="match status" value="1"/>
</dbReference>
<dbReference type="PANTHER" id="PTHR46223">
    <property type="entry name" value="HISTONE-LYSINE N-METHYLTRANSFERASE SUV39H"/>
    <property type="match status" value="1"/>
</dbReference>
<evidence type="ECO:0000256" key="2">
    <source>
        <dbReference type="ARBA" id="ARBA00022454"/>
    </source>
</evidence>
<dbReference type="InterPro" id="IPR001214">
    <property type="entry name" value="SET_dom"/>
</dbReference>
<dbReference type="WBParaSite" id="SVE_1755900.1">
    <property type="protein sequence ID" value="SVE_1755900.1"/>
    <property type="gene ID" value="SVE_1755900"/>
</dbReference>
<keyword evidence="4" id="KW-0808">Transferase</keyword>
<keyword evidence="5" id="KW-0949">S-adenosyl-L-methionine</keyword>
<keyword evidence="6" id="KW-0479">Metal-binding</keyword>
<evidence type="ECO:0000313" key="10">
    <source>
        <dbReference type="WBParaSite" id="SVE_1755900.1"/>
    </source>
</evidence>
<dbReference type="PROSITE" id="PS50280">
    <property type="entry name" value="SET"/>
    <property type="match status" value="1"/>
</dbReference>
<dbReference type="GO" id="GO:0008270">
    <property type="term" value="F:zinc ion binding"/>
    <property type="evidence" value="ECO:0007669"/>
    <property type="project" value="InterPro"/>
</dbReference>
<keyword evidence="2" id="KW-0158">Chromosome</keyword>
<dbReference type="SUPFAM" id="SSF82199">
    <property type="entry name" value="SET domain"/>
    <property type="match status" value="1"/>
</dbReference>
<dbReference type="InterPro" id="IPR050973">
    <property type="entry name" value="H3K9_Histone-Lys_N-MTase"/>
</dbReference>
<evidence type="ECO:0000256" key="5">
    <source>
        <dbReference type="ARBA" id="ARBA00022691"/>
    </source>
</evidence>
<keyword evidence="9" id="KW-1185">Reference proteome</keyword>
<comment type="subcellular location">
    <subcellularLocation>
        <location evidence="1">Chromosome</location>
    </subcellularLocation>
</comment>
<accession>A0A0K0FYN2</accession>
<sequence length="403" mass="47068">MESKSKGSTKFFQQYYDDDFLKLFDEVGNSKILFIVGRNIDKTKFLVMTEDYKDNIPISEYIKVWSVDGTPSENMAEKIKRLDERHKIIYALHKQNPNIPVRMNPFSPTNWTDFKILIRSMRFTWTYYITTVNAFRGNRVFLVNYVDKEYPLFIYENRCLFDNPDKFKNVPLFEGCKDCNSQSIKDGCSEVKKWFEETFEGLLEKNERLPVFECSSRCSCFNSKDICKNRISYLNRNKIPLVIFKTIDKGWAIGAGKDMKAGEIATEYAGIIMNDSTITRRTDITYIFDMDYKRSKFEHKYGPSFKKQNRYYVIDSKRVGNEPRFTNHSCDPNMDITVSYGVYKSPTIHKIFFSMNKDVPIGTELTVKYFYNTNDSPSSNAATCKCGSSNCMINIPVKYYGKN</sequence>
<evidence type="ECO:0000256" key="7">
    <source>
        <dbReference type="ARBA" id="ARBA00022833"/>
    </source>
</evidence>
<dbReference type="Pfam" id="PF00856">
    <property type="entry name" value="SET"/>
    <property type="match status" value="1"/>
</dbReference>
<dbReference type="GO" id="GO:0042054">
    <property type="term" value="F:histone methyltransferase activity"/>
    <property type="evidence" value="ECO:0007669"/>
    <property type="project" value="InterPro"/>
</dbReference>
<dbReference type="SMART" id="SM00317">
    <property type="entry name" value="SET"/>
    <property type="match status" value="1"/>
</dbReference>
<protein>
    <submittedName>
        <fullName evidence="10">SET domain-containing protein</fullName>
    </submittedName>
</protein>
<feature type="domain" description="SET" evidence="8">
    <location>
        <begin position="239"/>
        <end position="370"/>
    </location>
</feature>
<dbReference type="GO" id="GO:0005694">
    <property type="term" value="C:chromosome"/>
    <property type="evidence" value="ECO:0007669"/>
    <property type="project" value="UniProtKB-SubCell"/>
</dbReference>
<dbReference type="InterPro" id="IPR007728">
    <property type="entry name" value="Pre-SET_dom"/>
</dbReference>
<evidence type="ECO:0000259" key="8">
    <source>
        <dbReference type="PROSITE" id="PS50280"/>
    </source>
</evidence>
<keyword evidence="3" id="KW-0489">Methyltransferase</keyword>
<evidence type="ECO:0000256" key="4">
    <source>
        <dbReference type="ARBA" id="ARBA00022679"/>
    </source>
</evidence>
<evidence type="ECO:0000313" key="9">
    <source>
        <dbReference type="Proteomes" id="UP000035680"/>
    </source>
</evidence>
<proteinExistence type="predicted"/>
<dbReference type="GO" id="GO:0005634">
    <property type="term" value="C:nucleus"/>
    <property type="evidence" value="ECO:0007669"/>
    <property type="project" value="InterPro"/>
</dbReference>
<dbReference type="STRING" id="75913.A0A0K0FYN2"/>
<dbReference type="InterPro" id="IPR046341">
    <property type="entry name" value="SET_dom_sf"/>
</dbReference>
<dbReference type="Proteomes" id="UP000035680">
    <property type="component" value="Unassembled WGS sequence"/>
</dbReference>
<organism evidence="9 10">
    <name type="scientific">Strongyloides venezuelensis</name>
    <name type="common">Threadworm</name>
    <dbReference type="NCBI Taxonomy" id="75913"/>
    <lineage>
        <taxon>Eukaryota</taxon>
        <taxon>Metazoa</taxon>
        <taxon>Ecdysozoa</taxon>
        <taxon>Nematoda</taxon>
        <taxon>Chromadorea</taxon>
        <taxon>Rhabditida</taxon>
        <taxon>Tylenchina</taxon>
        <taxon>Panagrolaimomorpha</taxon>
        <taxon>Strongyloidoidea</taxon>
        <taxon>Strongyloididae</taxon>
        <taxon>Strongyloides</taxon>
    </lineage>
</organism>
<dbReference type="AlphaFoldDB" id="A0A0K0FYN2"/>